<feature type="repeat" description="PPR" evidence="3">
    <location>
        <begin position="110"/>
        <end position="144"/>
    </location>
</feature>
<dbReference type="Pfam" id="PF01535">
    <property type="entry name" value="PPR"/>
    <property type="match status" value="2"/>
</dbReference>
<dbReference type="GO" id="GO:0009451">
    <property type="term" value="P:RNA modification"/>
    <property type="evidence" value="ECO:0007669"/>
    <property type="project" value="InterPro"/>
</dbReference>
<dbReference type="Pfam" id="PF13812">
    <property type="entry name" value="PPR_3"/>
    <property type="match status" value="1"/>
</dbReference>
<dbReference type="OrthoDB" id="428658at2759"/>
<dbReference type="Proteomes" id="UP000797356">
    <property type="component" value="Chromosome 9"/>
</dbReference>
<dbReference type="InterPro" id="IPR011990">
    <property type="entry name" value="TPR-like_helical_dom_sf"/>
</dbReference>
<reference evidence="4" key="1">
    <citation type="journal article" date="2017" name="Gigascience">
        <title>The genome draft of coconut (Cocos nucifera).</title>
        <authorList>
            <person name="Xiao Y."/>
            <person name="Xu P."/>
            <person name="Fan H."/>
            <person name="Baudouin L."/>
            <person name="Xia W."/>
            <person name="Bocs S."/>
            <person name="Xu J."/>
            <person name="Li Q."/>
            <person name="Guo A."/>
            <person name="Zhou L."/>
            <person name="Li J."/>
            <person name="Wu Y."/>
            <person name="Ma Z."/>
            <person name="Armero A."/>
            <person name="Issali A.E."/>
            <person name="Liu N."/>
            <person name="Peng M."/>
            <person name="Yang Y."/>
        </authorList>
    </citation>
    <scope>NUCLEOTIDE SEQUENCE</scope>
    <source>
        <tissue evidence="4">Spear leaf of Hainan Tall coconut</tissue>
    </source>
</reference>
<dbReference type="PANTHER" id="PTHR47926:SF386">
    <property type="entry name" value="PENTATRICOPEPTIDE REPEAT-CONTAINING PROTEIN"/>
    <property type="match status" value="1"/>
</dbReference>
<dbReference type="PROSITE" id="PS51375">
    <property type="entry name" value="PPR"/>
    <property type="match status" value="3"/>
</dbReference>
<evidence type="ECO:0000313" key="4">
    <source>
        <dbReference type="EMBL" id="KAG1361499.1"/>
    </source>
</evidence>
<evidence type="ECO:0000256" key="1">
    <source>
        <dbReference type="ARBA" id="ARBA00006643"/>
    </source>
</evidence>
<protein>
    <submittedName>
        <fullName evidence="4">Putative Pentatricopeptide repeat-containing protein</fullName>
    </submittedName>
</protein>
<accession>A0A8K0ILE7</accession>
<gene>
    <name evidence="4" type="ORF">COCNU_09G009620</name>
</gene>
<reference evidence="4" key="2">
    <citation type="submission" date="2019-07" db="EMBL/GenBank/DDBJ databases">
        <authorList>
            <person name="Yang Y."/>
            <person name="Bocs S."/>
            <person name="Baudouin L."/>
        </authorList>
    </citation>
    <scope>NUCLEOTIDE SEQUENCE</scope>
    <source>
        <tissue evidence="4">Spear leaf of Hainan Tall coconut</tissue>
    </source>
</reference>
<dbReference type="InterPro" id="IPR002885">
    <property type="entry name" value="PPR_rpt"/>
</dbReference>
<comment type="caution">
    <text evidence="4">The sequence shown here is derived from an EMBL/GenBank/DDBJ whole genome shotgun (WGS) entry which is preliminary data.</text>
</comment>
<evidence type="ECO:0000313" key="5">
    <source>
        <dbReference type="Proteomes" id="UP000797356"/>
    </source>
</evidence>
<dbReference type="Pfam" id="PF13041">
    <property type="entry name" value="PPR_2"/>
    <property type="match status" value="1"/>
</dbReference>
<sequence length="327" mass="35695">MLSFGLTPDLFVLPTAFKACAGLLSLPHGWQLHSLSLVTGHSSDPFVQSSLVRMYLKCGAMVDAHRVFDRMNQGSVVSWSALIAGYASCGNVVEAMKLFGLMHGSRVEPNSITWNGLITRFSHSGHSHKSATLFQRMHVEGFIPDEPIISSTLPVVGDIDHVAFGGQIHGYVIKAGLESDSCVVSVLIDMYGKCRRAEEMVRVFDEVGRMEVGSCNALVTGLSRNSLVNNALQVFRDFKGQGIDLNVVSWTSIVTCCAHNGKDMEVLELFREMQLVGVEPNLVTIPCLLPACANIATLMHGKLAHCFSLRKGFSEVFLSDQSCFKLN</sequence>
<comment type="similarity">
    <text evidence="1">Belongs to the PPR family. PCMP-H subfamily.</text>
</comment>
<keyword evidence="2" id="KW-0677">Repeat</keyword>
<evidence type="ECO:0000256" key="2">
    <source>
        <dbReference type="ARBA" id="ARBA00022737"/>
    </source>
</evidence>
<feature type="repeat" description="PPR" evidence="3">
    <location>
        <begin position="246"/>
        <end position="280"/>
    </location>
</feature>
<dbReference type="EMBL" id="CM017880">
    <property type="protein sequence ID" value="KAG1361499.1"/>
    <property type="molecule type" value="Genomic_DNA"/>
</dbReference>
<evidence type="ECO:0000256" key="3">
    <source>
        <dbReference type="PROSITE-ProRule" id="PRU00708"/>
    </source>
</evidence>
<dbReference type="FunFam" id="1.25.40.10:FF:000393">
    <property type="entry name" value="Pentatricopeptide repeat-containing protein At1g20230"/>
    <property type="match status" value="1"/>
</dbReference>
<dbReference type="AlphaFoldDB" id="A0A8K0ILE7"/>
<dbReference type="InterPro" id="IPR046960">
    <property type="entry name" value="PPR_At4g14850-like_plant"/>
</dbReference>
<dbReference type="Gene3D" id="1.25.40.10">
    <property type="entry name" value="Tetratricopeptide repeat domain"/>
    <property type="match status" value="2"/>
</dbReference>
<feature type="repeat" description="PPR" evidence="3">
    <location>
        <begin position="75"/>
        <end position="109"/>
    </location>
</feature>
<organism evidence="4 5">
    <name type="scientific">Cocos nucifera</name>
    <name type="common">Coconut palm</name>
    <dbReference type="NCBI Taxonomy" id="13894"/>
    <lineage>
        <taxon>Eukaryota</taxon>
        <taxon>Viridiplantae</taxon>
        <taxon>Streptophyta</taxon>
        <taxon>Embryophyta</taxon>
        <taxon>Tracheophyta</taxon>
        <taxon>Spermatophyta</taxon>
        <taxon>Magnoliopsida</taxon>
        <taxon>Liliopsida</taxon>
        <taxon>Arecaceae</taxon>
        <taxon>Arecoideae</taxon>
        <taxon>Cocoseae</taxon>
        <taxon>Attaleinae</taxon>
        <taxon>Cocos</taxon>
    </lineage>
</organism>
<keyword evidence="5" id="KW-1185">Reference proteome</keyword>
<dbReference type="GO" id="GO:0003723">
    <property type="term" value="F:RNA binding"/>
    <property type="evidence" value="ECO:0007669"/>
    <property type="project" value="InterPro"/>
</dbReference>
<name>A0A8K0ILE7_COCNU</name>
<dbReference type="PANTHER" id="PTHR47926">
    <property type="entry name" value="PENTATRICOPEPTIDE REPEAT-CONTAINING PROTEIN"/>
    <property type="match status" value="1"/>
</dbReference>
<dbReference type="FunFam" id="1.25.40.10:FF:000598">
    <property type="entry name" value="pentatricopeptide repeat-containing protein At1g20230 isoform X2"/>
    <property type="match status" value="1"/>
</dbReference>
<dbReference type="NCBIfam" id="TIGR00756">
    <property type="entry name" value="PPR"/>
    <property type="match status" value="4"/>
</dbReference>
<proteinExistence type="inferred from homology"/>